<keyword evidence="4" id="KW-1185">Reference proteome</keyword>
<keyword evidence="1" id="KW-0812">Transmembrane</keyword>
<evidence type="ECO:0000313" key="3">
    <source>
        <dbReference type="EMBL" id="KMZ76416.1"/>
    </source>
</evidence>
<feature type="transmembrane region" description="Helical" evidence="1">
    <location>
        <begin position="12"/>
        <end position="30"/>
    </location>
</feature>
<feature type="domain" description="Niemann-Pick C1 N-terminal" evidence="2">
    <location>
        <begin position="48"/>
        <end position="194"/>
    </location>
</feature>
<dbReference type="PANTHER" id="PTHR45727:SF2">
    <property type="entry name" value="NPC INTRACELLULAR CHOLESTEROL TRANSPORTER 1"/>
    <property type="match status" value="1"/>
</dbReference>
<organism evidence="3 4">
    <name type="scientific">Zostera marina</name>
    <name type="common">Eelgrass</name>
    <dbReference type="NCBI Taxonomy" id="29655"/>
    <lineage>
        <taxon>Eukaryota</taxon>
        <taxon>Viridiplantae</taxon>
        <taxon>Streptophyta</taxon>
        <taxon>Embryophyta</taxon>
        <taxon>Tracheophyta</taxon>
        <taxon>Spermatophyta</taxon>
        <taxon>Magnoliopsida</taxon>
        <taxon>Liliopsida</taxon>
        <taxon>Zosteraceae</taxon>
        <taxon>Zostera</taxon>
    </lineage>
</organism>
<dbReference type="Proteomes" id="UP000036987">
    <property type="component" value="Unassembled WGS sequence"/>
</dbReference>
<gene>
    <name evidence="3" type="ORF">ZOSMA_1024G00010</name>
</gene>
<keyword evidence="1" id="KW-1133">Transmembrane helix</keyword>
<evidence type="ECO:0000259" key="2">
    <source>
        <dbReference type="Pfam" id="PF16414"/>
    </source>
</evidence>
<name>A0A0K9Q564_ZOSMR</name>
<accession>A0A0K9Q564</accession>
<dbReference type="PANTHER" id="PTHR45727">
    <property type="entry name" value="NPC INTRACELLULAR CHOLESTEROL TRANSPORTER 1"/>
    <property type="match status" value="1"/>
</dbReference>
<evidence type="ECO:0000313" key="4">
    <source>
        <dbReference type="Proteomes" id="UP000036987"/>
    </source>
</evidence>
<proteinExistence type="predicted"/>
<dbReference type="Pfam" id="PF16414">
    <property type="entry name" value="NPC1_N"/>
    <property type="match status" value="1"/>
</dbReference>
<dbReference type="EMBL" id="LFYR01000028">
    <property type="protein sequence ID" value="KMZ76416.1"/>
    <property type="molecule type" value="Genomic_DNA"/>
</dbReference>
<protein>
    <recommendedName>
        <fullName evidence="2">Niemann-Pick C1 N-terminal domain-containing protein</fullName>
    </recommendedName>
</protein>
<reference evidence="4" key="1">
    <citation type="journal article" date="2016" name="Nature">
        <title>The genome of the seagrass Zostera marina reveals angiosperm adaptation to the sea.</title>
        <authorList>
            <person name="Olsen J.L."/>
            <person name="Rouze P."/>
            <person name="Verhelst B."/>
            <person name="Lin Y.-C."/>
            <person name="Bayer T."/>
            <person name="Collen J."/>
            <person name="Dattolo E."/>
            <person name="De Paoli E."/>
            <person name="Dittami S."/>
            <person name="Maumus F."/>
            <person name="Michel G."/>
            <person name="Kersting A."/>
            <person name="Lauritano C."/>
            <person name="Lohaus R."/>
            <person name="Toepel M."/>
            <person name="Tonon T."/>
            <person name="Vanneste K."/>
            <person name="Amirebrahimi M."/>
            <person name="Brakel J."/>
            <person name="Bostroem C."/>
            <person name="Chovatia M."/>
            <person name="Grimwood J."/>
            <person name="Jenkins J.W."/>
            <person name="Jueterbock A."/>
            <person name="Mraz A."/>
            <person name="Stam W.T."/>
            <person name="Tice H."/>
            <person name="Bornberg-Bauer E."/>
            <person name="Green P.J."/>
            <person name="Pearson G.A."/>
            <person name="Procaccini G."/>
            <person name="Duarte C.M."/>
            <person name="Schmutz J."/>
            <person name="Reusch T.B.H."/>
            <person name="Van de Peer Y."/>
        </authorList>
    </citation>
    <scope>NUCLEOTIDE SEQUENCE [LARGE SCALE GENOMIC DNA]</scope>
    <source>
        <strain evidence="4">cv. Finnish</strain>
    </source>
</reference>
<comment type="caution">
    <text evidence="3">The sequence shown here is derived from an EMBL/GenBank/DDBJ whole genome shotgun (WGS) entry which is preliminary data.</text>
</comment>
<dbReference type="InterPro" id="IPR032190">
    <property type="entry name" value="NPC1_N"/>
</dbReference>
<dbReference type="STRING" id="29655.A0A0K9Q564"/>
<sequence>MESSYRSWRSHVSASIFVLQVFIFICLFISQKTKSQSDDISGKKYEEGYCSMYDICGHRSDGKVLNCPNVTHSIKPNNMLSLKIQSLCPTINGNVCCTEEQFNTLRGQVQQAIPFLGGCPACLRNFLNLFCEITCSPNQSLFINVNKIRTVDGIEYFITEYFAKELYNSCKDVKFGSLNSRAMNYIGAGARNYKGDCKIILYYII</sequence>
<evidence type="ECO:0000256" key="1">
    <source>
        <dbReference type="SAM" id="Phobius"/>
    </source>
</evidence>
<dbReference type="AlphaFoldDB" id="A0A0K9Q564"/>
<keyword evidence="1" id="KW-0472">Membrane</keyword>
<dbReference type="OrthoDB" id="6510177at2759"/>